<sequence>MSTTGFVEVMLTGGDGAPSAVGGLMANCTVFAVAFAAGYVLAIPLALARFGGPRIIARPLSMLANIVRALPVLLIAFWCNLLWPLIRGQPSGPLMAALVALTVYAAVSLSDMLLTGARAVPPAELEAARGVGMGSLHLMASLVLPQMLRRSIGSVTSFATSLFKDTSILYIVGVSDVLHLAMIATEREPSRLLFWYAMVAACFVVVCQLISLVGRVLRRRFDLFQPATAQAV</sequence>
<keyword evidence="5" id="KW-0813">Transport</keyword>
<comment type="subcellular location">
    <subcellularLocation>
        <location evidence="1 5">Cell membrane</location>
        <topology evidence="1 5">Multi-pass membrane protein</topology>
    </subcellularLocation>
</comment>
<evidence type="ECO:0000259" key="6">
    <source>
        <dbReference type="PROSITE" id="PS50928"/>
    </source>
</evidence>
<comment type="similarity">
    <text evidence="5">Belongs to the binding-protein-dependent transport system permease family.</text>
</comment>
<feature type="transmembrane region" description="Helical" evidence="5">
    <location>
        <begin position="20"/>
        <end position="48"/>
    </location>
</feature>
<feature type="transmembrane region" description="Helical" evidence="5">
    <location>
        <begin position="192"/>
        <end position="214"/>
    </location>
</feature>
<dbReference type="GO" id="GO:0006865">
    <property type="term" value="P:amino acid transport"/>
    <property type="evidence" value="ECO:0007669"/>
    <property type="project" value="TreeGrafter"/>
</dbReference>
<keyword evidence="3 5" id="KW-1133">Transmembrane helix</keyword>
<dbReference type="Gene3D" id="1.10.3720.10">
    <property type="entry name" value="MetI-like"/>
    <property type="match status" value="1"/>
</dbReference>
<dbReference type="CDD" id="cd06261">
    <property type="entry name" value="TM_PBP2"/>
    <property type="match status" value="1"/>
</dbReference>
<dbReference type="GO" id="GO:0005886">
    <property type="term" value="C:plasma membrane"/>
    <property type="evidence" value="ECO:0007669"/>
    <property type="project" value="UniProtKB-SubCell"/>
</dbReference>
<dbReference type="InterPro" id="IPR035906">
    <property type="entry name" value="MetI-like_sf"/>
</dbReference>
<dbReference type="GO" id="GO:0055085">
    <property type="term" value="P:transmembrane transport"/>
    <property type="evidence" value="ECO:0007669"/>
    <property type="project" value="InterPro"/>
</dbReference>
<keyword evidence="2 5" id="KW-0812">Transmembrane</keyword>
<accession>A0A944D9Q4</accession>
<evidence type="ECO:0000256" key="2">
    <source>
        <dbReference type="ARBA" id="ARBA00022692"/>
    </source>
</evidence>
<evidence type="ECO:0000313" key="7">
    <source>
        <dbReference type="EMBL" id="MBT0962405.1"/>
    </source>
</evidence>
<reference evidence="8" key="1">
    <citation type="journal article" date="2022" name="ISME J.">
        <title>Genetic and phylogenetic analysis of dissimilatory iodate-reducing bacteria identifies potential niches across the world's oceans.</title>
        <authorList>
            <person name="Reyes-Umana V."/>
            <person name="Henning Z."/>
            <person name="Lee K."/>
            <person name="Barnum T.P."/>
            <person name="Coates J.D."/>
        </authorList>
    </citation>
    <scope>NUCLEOTIDE SEQUENCE [LARGE SCALE GENOMIC DNA]</scope>
    <source>
        <strain evidence="8">IR12</strain>
    </source>
</reference>
<dbReference type="RefSeq" id="WP_214362354.1">
    <property type="nucleotide sequence ID" value="NZ_JAEKFT010000016.1"/>
</dbReference>
<feature type="transmembrane region" description="Helical" evidence="5">
    <location>
        <begin position="95"/>
        <end position="115"/>
    </location>
</feature>
<dbReference type="Proteomes" id="UP000694660">
    <property type="component" value="Unassembled WGS sequence"/>
</dbReference>
<name>A0A944D9Q4_DENI1</name>
<evidence type="ECO:0000256" key="3">
    <source>
        <dbReference type="ARBA" id="ARBA00022989"/>
    </source>
</evidence>
<dbReference type="SUPFAM" id="SSF161098">
    <property type="entry name" value="MetI-like"/>
    <property type="match status" value="1"/>
</dbReference>
<comment type="caution">
    <text evidence="7">The sequence shown here is derived from an EMBL/GenBank/DDBJ whole genome shotgun (WGS) entry which is preliminary data.</text>
</comment>
<evidence type="ECO:0000256" key="4">
    <source>
        <dbReference type="ARBA" id="ARBA00023136"/>
    </source>
</evidence>
<dbReference type="InterPro" id="IPR043429">
    <property type="entry name" value="ArtM/GltK/GlnP/TcyL/YhdX-like"/>
</dbReference>
<protein>
    <submittedName>
        <fullName evidence="7">ABC transporter permease subunit</fullName>
    </submittedName>
</protein>
<dbReference type="PROSITE" id="PS50928">
    <property type="entry name" value="ABC_TM1"/>
    <property type="match status" value="1"/>
</dbReference>
<evidence type="ECO:0000256" key="1">
    <source>
        <dbReference type="ARBA" id="ARBA00004651"/>
    </source>
</evidence>
<gene>
    <name evidence="7" type="ORF">I8J34_14585</name>
</gene>
<feature type="transmembrane region" description="Helical" evidence="5">
    <location>
        <begin position="60"/>
        <end position="83"/>
    </location>
</feature>
<dbReference type="Pfam" id="PF00528">
    <property type="entry name" value="BPD_transp_1"/>
    <property type="match status" value="1"/>
</dbReference>
<evidence type="ECO:0000256" key="5">
    <source>
        <dbReference type="RuleBase" id="RU363032"/>
    </source>
</evidence>
<evidence type="ECO:0000313" key="8">
    <source>
        <dbReference type="Proteomes" id="UP000694660"/>
    </source>
</evidence>
<organism evidence="7 8">
    <name type="scientific">Denitromonas iodatirespirans</name>
    <dbReference type="NCBI Taxonomy" id="2795389"/>
    <lineage>
        <taxon>Bacteria</taxon>
        <taxon>Pseudomonadati</taxon>
        <taxon>Pseudomonadota</taxon>
        <taxon>Betaproteobacteria</taxon>
        <taxon>Rhodocyclales</taxon>
        <taxon>Zoogloeaceae</taxon>
        <taxon>Denitromonas</taxon>
    </lineage>
</organism>
<dbReference type="AlphaFoldDB" id="A0A944D9Q4"/>
<keyword evidence="4 5" id="KW-0472">Membrane</keyword>
<keyword evidence="8" id="KW-1185">Reference proteome</keyword>
<dbReference type="InterPro" id="IPR000515">
    <property type="entry name" value="MetI-like"/>
</dbReference>
<dbReference type="PANTHER" id="PTHR30614:SF1">
    <property type="entry name" value="GLUTAMATE_ASPARTATE IMPORT PERMEASE PROTEIN GLTK"/>
    <property type="match status" value="1"/>
</dbReference>
<dbReference type="EMBL" id="JAEKFT010000016">
    <property type="protein sequence ID" value="MBT0962405.1"/>
    <property type="molecule type" value="Genomic_DNA"/>
</dbReference>
<dbReference type="PANTHER" id="PTHR30614">
    <property type="entry name" value="MEMBRANE COMPONENT OF AMINO ACID ABC TRANSPORTER"/>
    <property type="match status" value="1"/>
</dbReference>
<feature type="domain" description="ABC transmembrane type-1" evidence="6">
    <location>
        <begin position="24"/>
        <end position="211"/>
    </location>
</feature>
<proteinExistence type="inferred from homology"/>